<dbReference type="EMBL" id="VOSB01000003">
    <property type="protein sequence ID" value="TXE19605.1"/>
    <property type="molecule type" value="Genomic_DNA"/>
</dbReference>
<evidence type="ECO:0000313" key="3">
    <source>
        <dbReference type="Proteomes" id="UP000321938"/>
    </source>
</evidence>
<dbReference type="Proteomes" id="UP000321938">
    <property type="component" value="Unassembled WGS sequence"/>
</dbReference>
<organism evidence="2 3">
    <name type="scientific">Psychroserpens burtonensis</name>
    <dbReference type="NCBI Taxonomy" id="49278"/>
    <lineage>
        <taxon>Bacteria</taxon>
        <taxon>Pseudomonadati</taxon>
        <taxon>Bacteroidota</taxon>
        <taxon>Flavobacteriia</taxon>
        <taxon>Flavobacteriales</taxon>
        <taxon>Flavobacteriaceae</taxon>
        <taxon>Psychroserpens</taxon>
    </lineage>
</organism>
<feature type="region of interest" description="Disordered" evidence="1">
    <location>
        <begin position="322"/>
        <end position="350"/>
    </location>
</feature>
<gene>
    <name evidence="2" type="ORF">ES692_02305</name>
</gene>
<dbReference type="OrthoDB" id="1430919at2"/>
<dbReference type="AlphaFoldDB" id="A0A5C7BCQ3"/>
<dbReference type="RefSeq" id="WP_147231007.1">
    <property type="nucleotide sequence ID" value="NZ_VOSB01000003.1"/>
</dbReference>
<proteinExistence type="predicted"/>
<protein>
    <submittedName>
        <fullName evidence="2">Uncharacterized protein</fullName>
    </submittedName>
</protein>
<keyword evidence="3" id="KW-1185">Reference proteome</keyword>
<name>A0A5C7BCQ3_9FLAO</name>
<accession>A0A5C7BCQ3</accession>
<comment type="caution">
    <text evidence="2">The sequence shown here is derived from an EMBL/GenBank/DDBJ whole genome shotgun (WGS) entry which is preliminary data.</text>
</comment>
<sequence>MGVVGIASAITETGVAGVNGNVFVTLFGGSGMAASGPNTGLFAYAGLGARTNANRGNAAGVFVLDTDSDPTTNGNNGTRAEAVLAGFDNASPNGLLSADDMYFGGYFSGGTSTLTPSYAYAGIKYNANNIGTNGTNYKIIGNGTNSTIIRDSSDTPRVLFSPEAPEILFEDYGVDKLVNGKAEINIDPILKDAIYVDESHPLKVFIQLEGDCNGVYVTNKSANGFTVKELKNGNSNVAFSWHIVANRADDKDSSGNITSKHVGLRFPVGPGPRKAAEMSSKKDIDLKNILVNQEALSKIKTRNTKNSEAQIEEDDKTVEVKKRENLKKTQAKQSSKKKQTAKTIKTDKTK</sequence>
<evidence type="ECO:0000256" key="1">
    <source>
        <dbReference type="SAM" id="MobiDB-lite"/>
    </source>
</evidence>
<dbReference type="STRING" id="1123037.GCA_000425305_00823"/>
<evidence type="ECO:0000313" key="2">
    <source>
        <dbReference type="EMBL" id="TXE19605.1"/>
    </source>
</evidence>
<reference evidence="2 3" key="1">
    <citation type="submission" date="2019-08" db="EMBL/GenBank/DDBJ databases">
        <title>Genome of Psychroserpens burtonensis ACAM 167.</title>
        <authorList>
            <person name="Bowman J.P."/>
        </authorList>
    </citation>
    <scope>NUCLEOTIDE SEQUENCE [LARGE SCALE GENOMIC DNA]</scope>
    <source>
        <strain evidence="2 3">ACAM 167</strain>
    </source>
</reference>